<reference evidence="3" key="2">
    <citation type="submission" date="2022-01" db="EMBL/GenBank/DDBJ databases">
        <authorList>
            <person name="Yamashiro T."/>
            <person name="Shiraishi A."/>
            <person name="Satake H."/>
            <person name="Nakayama K."/>
        </authorList>
    </citation>
    <scope>NUCLEOTIDE SEQUENCE</scope>
</reference>
<feature type="domain" description="Reverse transcriptase Ty1/copia-type" evidence="2">
    <location>
        <begin position="686"/>
        <end position="787"/>
    </location>
</feature>
<sequence>MATFKVLETQFQMFIKSQIYLDDEYVIMIHKYFLEYTQLEIREFRDTMIHHMESVKKSIDKRTLHKREYDSRVNERHIQTTKEKVDTSKVLDASLVNTKSSGTESEKQDTSSSLGNDAYTDNADIKPVYDEEPMDEVQLTAECNVFTTGQQHFEQPKFNNEGEVDQNAEKCHDTCPLPAKLTNNQKTELSNQSLESENICLKKTVAQFQKDFSRMEAHCVNIELKYQNQALKEGQWKPTGRIFKTVGPRWVPTEKIFTSSTTKVDSEPTNGSNEDITNQYECEQTLDVSAGTLYLSAGIVIMYKGIVFGVFAWLRLVENEAGTGGAFLLGTCKKVVWGYRLSLRCVGMGGFGGRGWEGGSRLVGREDSGGCRVVMSGFGCGWRFWDRCWGSGSGSVGGRAWVGLWRSNGFDAGYWLVVWVDWGGGGDCLALRFWSGLCEVGGDAEGMLFGLFIGSGNGQWSCFIEESLDWDSVMAWPDDRDTGDFVGRLMVFGGDGLCVLGRLDRWVCVVRLGYEVMRWQRCRWELGADTTTSSQQELDLLFGPLYDEFFNAEPTSPTTTVHAEENNDNQATDTQFQQDEFINPFCTPVQEVAESCSRNIDNSNMHTFYQPHDFEYRWTKDHPLEQVYGNPSKLVKTRRQLATDPEMCMFALTVSTAEPKNIKEAMADSAWIKAMQEELHQFDRLQEEGIDFEESFTPVACLEAVRIFVAYAAHKSFPSYQMDVKTTFLSGPLKEEVYVTQPDGFVDPAHPEKVYHLRKALYGLKQAPRAWYDELSNFLMSKGFTKGKRIGTPMATKPKLDANLSGKLIDQTDYRSKIGSLMYLKSSRPDIMQAYPKDSGFELTDFYYTDHAGCLDTRKSTSGAEAEYVALSASCAQVMWMRTHPKDYGFNYNKIPLYCDSQSTIAISCNPVQHSHTKHVHTRYHFIKEHVENNIIELYFVKTEYQLADMFTKALPEDSFQYFVKQIGMRCLTPAELEVLANEYA</sequence>
<comment type="caution">
    <text evidence="3">The sequence shown here is derived from an EMBL/GenBank/DDBJ whole genome shotgun (WGS) entry which is preliminary data.</text>
</comment>
<feature type="region of interest" description="Disordered" evidence="1">
    <location>
        <begin position="96"/>
        <end position="122"/>
    </location>
</feature>
<evidence type="ECO:0000313" key="3">
    <source>
        <dbReference type="EMBL" id="GJS90741.1"/>
    </source>
</evidence>
<dbReference type="InterPro" id="IPR013103">
    <property type="entry name" value="RVT_2"/>
</dbReference>
<dbReference type="PANTHER" id="PTHR11439">
    <property type="entry name" value="GAG-POL-RELATED RETROTRANSPOSON"/>
    <property type="match status" value="1"/>
</dbReference>
<dbReference type="CDD" id="cd09272">
    <property type="entry name" value="RNase_HI_RT_Ty1"/>
    <property type="match status" value="1"/>
</dbReference>
<dbReference type="InterPro" id="IPR043502">
    <property type="entry name" value="DNA/RNA_pol_sf"/>
</dbReference>
<evidence type="ECO:0000313" key="4">
    <source>
        <dbReference type="Proteomes" id="UP001151760"/>
    </source>
</evidence>
<name>A0ABQ4ZLW4_9ASTR</name>
<organism evidence="3 4">
    <name type="scientific">Tanacetum coccineum</name>
    <dbReference type="NCBI Taxonomy" id="301880"/>
    <lineage>
        <taxon>Eukaryota</taxon>
        <taxon>Viridiplantae</taxon>
        <taxon>Streptophyta</taxon>
        <taxon>Embryophyta</taxon>
        <taxon>Tracheophyta</taxon>
        <taxon>Spermatophyta</taxon>
        <taxon>Magnoliopsida</taxon>
        <taxon>eudicotyledons</taxon>
        <taxon>Gunneridae</taxon>
        <taxon>Pentapetalae</taxon>
        <taxon>asterids</taxon>
        <taxon>campanulids</taxon>
        <taxon>Asterales</taxon>
        <taxon>Asteraceae</taxon>
        <taxon>Asteroideae</taxon>
        <taxon>Anthemideae</taxon>
        <taxon>Anthemidinae</taxon>
        <taxon>Tanacetum</taxon>
    </lineage>
</organism>
<dbReference type="Pfam" id="PF07727">
    <property type="entry name" value="RVT_2"/>
    <property type="match status" value="1"/>
</dbReference>
<protein>
    <submittedName>
        <fullName evidence="3">Ribonuclease H-like domain-containing protein</fullName>
    </submittedName>
</protein>
<reference evidence="3" key="1">
    <citation type="journal article" date="2022" name="Int. J. Mol. Sci.">
        <title>Draft Genome of Tanacetum Coccineum: Genomic Comparison of Closely Related Tanacetum-Family Plants.</title>
        <authorList>
            <person name="Yamashiro T."/>
            <person name="Shiraishi A."/>
            <person name="Nakayama K."/>
            <person name="Satake H."/>
        </authorList>
    </citation>
    <scope>NUCLEOTIDE SEQUENCE</scope>
</reference>
<dbReference type="PANTHER" id="PTHR11439:SF495">
    <property type="entry name" value="REVERSE TRANSCRIPTASE, RNA-DEPENDENT DNA POLYMERASE-RELATED"/>
    <property type="match status" value="1"/>
</dbReference>
<keyword evidence="4" id="KW-1185">Reference proteome</keyword>
<dbReference type="EMBL" id="BQNB010011452">
    <property type="protein sequence ID" value="GJS90741.1"/>
    <property type="molecule type" value="Genomic_DNA"/>
</dbReference>
<evidence type="ECO:0000259" key="2">
    <source>
        <dbReference type="Pfam" id="PF07727"/>
    </source>
</evidence>
<accession>A0ABQ4ZLW4</accession>
<dbReference type="SUPFAM" id="SSF56672">
    <property type="entry name" value="DNA/RNA polymerases"/>
    <property type="match status" value="1"/>
</dbReference>
<proteinExistence type="predicted"/>
<evidence type="ECO:0000256" key="1">
    <source>
        <dbReference type="SAM" id="MobiDB-lite"/>
    </source>
</evidence>
<gene>
    <name evidence="3" type="ORF">Tco_0773377</name>
</gene>
<dbReference type="Proteomes" id="UP001151760">
    <property type="component" value="Unassembled WGS sequence"/>
</dbReference>